<keyword evidence="3 7" id="KW-0862">Zinc</keyword>
<dbReference type="GO" id="GO:0045892">
    <property type="term" value="P:negative regulation of DNA-templated transcription"/>
    <property type="evidence" value="ECO:0007669"/>
    <property type="project" value="TreeGrafter"/>
</dbReference>
<dbReference type="GO" id="GO:0000976">
    <property type="term" value="F:transcription cis-regulatory region binding"/>
    <property type="evidence" value="ECO:0007669"/>
    <property type="project" value="TreeGrafter"/>
</dbReference>
<dbReference type="PANTHER" id="PTHR33202:SF7">
    <property type="entry name" value="FERRIC UPTAKE REGULATION PROTEIN"/>
    <property type="match status" value="1"/>
</dbReference>
<keyword evidence="7" id="KW-0479">Metal-binding</keyword>
<comment type="cofactor">
    <cofactor evidence="7">
        <name>Zn(2+)</name>
        <dbReference type="ChEBI" id="CHEBI:29105"/>
    </cofactor>
    <text evidence="7">Binds 1 zinc ion per subunit.</text>
</comment>
<feature type="binding site" evidence="7">
    <location>
        <position position="122"/>
    </location>
    <ligand>
        <name>Zn(2+)</name>
        <dbReference type="ChEBI" id="CHEBI:29105"/>
    </ligand>
</feature>
<keyword evidence="5" id="KW-0238">DNA-binding</keyword>
<protein>
    <submittedName>
        <fullName evidence="8">Transcriptional repressor</fullName>
    </submittedName>
</protein>
<keyword evidence="9" id="KW-1185">Reference proteome</keyword>
<name>A0AAE3DFH0_9FIRM</name>
<sequence length="134" mass="15041">MPEKFSRKREALYNALRATTVHPTAEWLYAALRPEYPDLSLGTVYRNLKKFCAEGKARSVGVINGQEHFDGDTSAHSHFVCDCCGRVLDIFEPLVDTETLERIEAEHGFTITKEDLLFGGVCAECKEKSKNKTA</sequence>
<evidence type="ECO:0000256" key="5">
    <source>
        <dbReference type="ARBA" id="ARBA00023125"/>
    </source>
</evidence>
<dbReference type="InterPro" id="IPR036388">
    <property type="entry name" value="WH-like_DNA-bd_sf"/>
</dbReference>
<keyword evidence="6" id="KW-0804">Transcription</keyword>
<gene>
    <name evidence="8" type="ORF">LKD31_05525</name>
</gene>
<feature type="binding site" evidence="7">
    <location>
        <position position="125"/>
    </location>
    <ligand>
        <name>Zn(2+)</name>
        <dbReference type="ChEBI" id="CHEBI:29105"/>
    </ligand>
</feature>
<dbReference type="RefSeq" id="WP_308448948.1">
    <property type="nucleotide sequence ID" value="NZ_JAJEQC010000004.1"/>
</dbReference>
<evidence type="ECO:0000256" key="4">
    <source>
        <dbReference type="ARBA" id="ARBA00023015"/>
    </source>
</evidence>
<dbReference type="GO" id="GO:1900376">
    <property type="term" value="P:regulation of secondary metabolite biosynthetic process"/>
    <property type="evidence" value="ECO:0007669"/>
    <property type="project" value="TreeGrafter"/>
</dbReference>
<evidence type="ECO:0000313" key="8">
    <source>
        <dbReference type="EMBL" id="MCC2136471.1"/>
    </source>
</evidence>
<dbReference type="Gene3D" id="3.30.1490.190">
    <property type="match status" value="1"/>
</dbReference>
<dbReference type="CDD" id="cd07153">
    <property type="entry name" value="Fur_like"/>
    <property type="match status" value="1"/>
</dbReference>
<dbReference type="InterPro" id="IPR002481">
    <property type="entry name" value="FUR"/>
</dbReference>
<evidence type="ECO:0000256" key="1">
    <source>
        <dbReference type="ARBA" id="ARBA00007957"/>
    </source>
</evidence>
<dbReference type="SUPFAM" id="SSF46785">
    <property type="entry name" value="Winged helix' DNA-binding domain"/>
    <property type="match status" value="1"/>
</dbReference>
<keyword evidence="4" id="KW-0805">Transcription regulation</keyword>
<comment type="caution">
    <text evidence="8">The sequence shown here is derived from an EMBL/GenBank/DDBJ whole genome shotgun (WGS) entry which is preliminary data.</text>
</comment>
<dbReference type="Proteomes" id="UP001199424">
    <property type="component" value="Unassembled WGS sequence"/>
</dbReference>
<feature type="binding site" evidence="7">
    <location>
        <position position="81"/>
    </location>
    <ligand>
        <name>Zn(2+)</name>
        <dbReference type="ChEBI" id="CHEBI:29105"/>
    </ligand>
</feature>
<dbReference type="PANTHER" id="PTHR33202">
    <property type="entry name" value="ZINC UPTAKE REGULATION PROTEIN"/>
    <property type="match status" value="1"/>
</dbReference>
<evidence type="ECO:0000256" key="6">
    <source>
        <dbReference type="ARBA" id="ARBA00023163"/>
    </source>
</evidence>
<dbReference type="Pfam" id="PF01475">
    <property type="entry name" value="FUR"/>
    <property type="match status" value="1"/>
</dbReference>
<reference evidence="8" key="1">
    <citation type="submission" date="2021-10" db="EMBL/GenBank/DDBJ databases">
        <title>Anaerobic single-cell dispensing facilitates the cultivation of human gut bacteria.</title>
        <authorList>
            <person name="Afrizal A."/>
        </authorList>
    </citation>
    <scope>NUCLEOTIDE SEQUENCE</scope>
    <source>
        <strain evidence="8">CLA-AA-H250</strain>
    </source>
</reference>
<evidence type="ECO:0000313" key="9">
    <source>
        <dbReference type="Proteomes" id="UP001199424"/>
    </source>
</evidence>
<dbReference type="EMBL" id="JAJEQC010000004">
    <property type="protein sequence ID" value="MCC2136471.1"/>
    <property type="molecule type" value="Genomic_DNA"/>
</dbReference>
<evidence type="ECO:0000256" key="7">
    <source>
        <dbReference type="PIRSR" id="PIRSR602481-1"/>
    </source>
</evidence>
<dbReference type="InterPro" id="IPR043135">
    <property type="entry name" value="Fur_C"/>
</dbReference>
<dbReference type="GO" id="GO:0003700">
    <property type="term" value="F:DNA-binding transcription factor activity"/>
    <property type="evidence" value="ECO:0007669"/>
    <property type="project" value="InterPro"/>
</dbReference>
<evidence type="ECO:0000256" key="2">
    <source>
        <dbReference type="ARBA" id="ARBA00022491"/>
    </source>
</evidence>
<comment type="similarity">
    <text evidence="1">Belongs to the Fur family.</text>
</comment>
<dbReference type="GO" id="GO:0008270">
    <property type="term" value="F:zinc ion binding"/>
    <property type="evidence" value="ECO:0007669"/>
    <property type="project" value="TreeGrafter"/>
</dbReference>
<evidence type="ECO:0000256" key="3">
    <source>
        <dbReference type="ARBA" id="ARBA00022833"/>
    </source>
</evidence>
<dbReference type="InterPro" id="IPR036390">
    <property type="entry name" value="WH_DNA-bd_sf"/>
</dbReference>
<dbReference type="Gene3D" id="1.10.10.10">
    <property type="entry name" value="Winged helix-like DNA-binding domain superfamily/Winged helix DNA-binding domain"/>
    <property type="match status" value="1"/>
</dbReference>
<organism evidence="8 9">
    <name type="scientific">Hominenteromicrobium mulieris</name>
    <dbReference type="NCBI Taxonomy" id="2885357"/>
    <lineage>
        <taxon>Bacteria</taxon>
        <taxon>Bacillati</taxon>
        <taxon>Bacillota</taxon>
        <taxon>Clostridia</taxon>
        <taxon>Eubacteriales</taxon>
        <taxon>Oscillospiraceae</taxon>
        <taxon>Hominenteromicrobium</taxon>
    </lineage>
</organism>
<keyword evidence="2" id="KW-0678">Repressor</keyword>
<accession>A0AAE3DFH0</accession>
<feature type="binding site" evidence="7">
    <location>
        <position position="84"/>
    </location>
    <ligand>
        <name>Zn(2+)</name>
        <dbReference type="ChEBI" id="CHEBI:29105"/>
    </ligand>
</feature>
<dbReference type="AlphaFoldDB" id="A0AAE3DFH0"/>
<proteinExistence type="inferred from homology"/>